<reference evidence="2 3" key="1">
    <citation type="submission" date="2014-04" db="EMBL/GenBank/DDBJ databases">
        <authorList>
            <consortium name="DOE Joint Genome Institute"/>
            <person name="Kuo A."/>
            <person name="Tarkka M."/>
            <person name="Buscot F."/>
            <person name="Kohler A."/>
            <person name="Nagy L.G."/>
            <person name="Floudas D."/>
            <person name="Copeland A."/>
            <person name="Barry K.W."/>
            <person name="Cichocki N."/>
            <person name="Veneault-Fourrey C."/>
            <person name="LaButti K."/>
            <person name="Lindquist E.A."/>
            <person name="Lipzen A."/>
            <person name="Lundell T."/>
            <person name="Morin E."/>
            <person name="Murat C."/>
            <person name="Sun H."/>
            <person name="Tunlid A."/>
            <person name="Henrissat B."/>
            <person name="Grigoriev I.V."/>
            <person name="Hibbett D.S."/>
            <person name="Martin F."/>
            <person name="Nordberg H.P."/>
            <person name="Cantor M.N."/>
            <person name="Hua S.X."/>
        </authorList>
    </citation>
    <scope>NUCLEOTIDE SEQUENCE [LARGE SCALE GENOMIC DNA]</scope>
    <source>
        <strain evidence="2 3">F 1598</strain>
    </source>
</reference>
<proteinExistence type="predicted"/>
<evidence type="ECO:0000313" key="2">
    <source>
        <dbReference type="EMBL" id="KIM80635.1"/>
    </source>
</evidence>
<protein>
    <submittedName>
        <fullName evidence="2">Uncharacterized protein</fullName>
    </submittedName>
</protein>
<evidence type="ECO:0000313" key="3">
    <source>
        <dbReference type="Proteomes" id="UP000054166"/>
    </source>
</evidence>
<gene>
    <name evidence="2" type="ORF">PILCRDRAFT_89580</name>
</gene>
<evidence type="ECO:0000256" key="1">
    <source>
        <dbReference type="SAM" id="SignalP"/>
    </source>
</evidence>
<dbReference type="InParanoid" id="A0A0C3F7N5"/>
<dbReference type="OrthoDB" id="3270019at2759"/>
<feature type="signal peptide" evidence="1">
    <location>
        <begin position="1"/>
        <end position="24"/>
    </location>
</feature>
<dbReference type="HOGENOM" id="CLU_866313_0_0_1"/>
<reference evidence="3" key="2">
    <citation type="submission" date="2015-01" db="EMBL/GenBank/DDBJ databases">
        <title>Evolutionary Origins and Diversification of the Mycorrhizal Mutualists.</title>
        <authorList>
            <consortium name="DOE Joint Genome Institute"/>
            <consortium name="Mycorrhizal Genomics Consortium"/>
            <person name="Kohler A."/>
            <person name="Kuo A."/>
            <person name="Nagy L.G."/>
            <person name="Floudas D."/>
            <person name="Copeland A."/>
            <person name="Barry K.W."/>
            <person name="Cichocki N."/>
            <person name="Veneault-Fourrey C."/>
            <person name="LaButti K."/>
            <person name="Lindquist E.A."/>
            <person name="Lipzen A."/>
            <person name="Lundell T."/>
            <person name="Morin E."/>
            <person name="Murat C."/>
            <person name="Riley R."/>
            <person name="Ohm R."/>
            <person name="Sun H."/>
            <person name="Tunlid A."/>
            <person name="Henrissat B."/>
            <person name="Grigoriev I.V."/>
            <person name="Hibbett D.S."/>
            <person name="Martin F."/>
        </authorList>
    </citation>
    <scope>NUCLEOTIDE SEQUENCE [LARGE SCALE GENOMIC DNA]</scope>
    <source>
        <strain evidence="3">F 1598</strain>
    </source>
</reference>
<keyword evidence="1" id="KW-0732">Signal</keyword>
<dbReference type="Proteomes" id="UP000054166">
    <property type="component" value="Unassembled WGS sequence"/>
</dbReference>
<dbReference type="EMBL" id="KN833003">
    <property type="protein sequence ID" value="KIM80635.1"/>
    <property type="molecule type" value="Genomic_DNA"/>
</dbReference>
<sequence length="321" mass="36562">MCSSLNELLKLDLFFMFLLSYSNLQEYSLSLHTFWSKRSQNLTLAYVQMPYTELPFNVWKREQLVTKGQHTVDDICMVKFMVRFGRPLWWALWEAGDRVVQDGIIQLAMDKLAACTVGKYEVNSFLAALSIRVMLDFHPQRMRATEVQNLMVAGHLQVANVIPVHCEYMISSTLSEPIIAEVAAQVLHGQNMIDLLSQNVREGLIEKGQQGELVTHLLLTLAQDQALEDMEIAYKDNQGQLEQLYTSPISVVTFFCALFPQQYVDKLLCRHADNSPGGLTFKEAFADTYVMFTHFGKAADDWCMSNTFMFMALCCNMAISC</sequence>
<organism evidence="2 3">
    <name type="scientific">Piloderma croceum (strain F 1598)</name>
    <dbReference type="NCBI Taxonomy" id="765440"/>
    <lineage>
        <taxon>Eukaryota</taxon>
        <taxon>Fungi</taxon>
        <taxon>Dikarya</taxon>
        <taxon>Basidiomycota</taxon>
        <taxon>Agaricomycotina</taxon>
        <taxon>Agaricomycetes</taxon>
        <taxon>Agaricomycetidae</taxon>
        <taxon>Atheliales</taxon>
        <taxon>Atheliaceae</taxon>
        <taxon>Piloderma</taxon>
    </lineage>
</organism>
<dbReference type="STRING" id="765440.A0A0C3F7N5"/>
<accession>A0A0C3F7N5</accession>
<dbReference type="PANTHER" id="PTHR33266">
    <property type="entry name" value="CHROMOSOME 15, WHOLE GENOME SHOTGUN SEQUENCE"/>
    <property type="match status" value="1"/>
</dbReference>
<name>A0A0C3F7N5_PILCF</name>
<feature type="chain" id="PRO_5002177247" evidence="1">
    <location>
        <begin position="25"/>
        <end position="321"/>
    </location>
</feature>
<dbReference type="PANTHER" id="PTHR33266:SF1">
    <property type="entry name" value="F-BOX DOMAIN-CONTAINING PROTEIN"/>
    <property type="match status" value="1"/>
</dbReference>
<keyword evidence="3" id="KW-1185">Reference proteome</keyword>
<dbReference type="AlphaFoldDB" id="A0A0C3F7N5"/>